<evidence type="ECO:0000256" key="5">
    <source>
        <dbReference type="ARBA" id="ARBA00022692"/>
    </source>
</evidence>
<dbReference type="SUPFAM" id="SSF81345">
    <property type="entry name" value="ABC transporter involved in vitamin B12 uptake, BtuC"/>
    <property type="match status" value="1"/>
</dbReference>
<feature type="compositionally biased region" description="Low complexity" evidence="8">
    <location>
        <begin position="11"/>
        <end position="20"/>
    </location>
</feature>
<dbReference type="CDD" id="cd06550">
    <property type="entry name" value="TM_ABC_iron-siderophores_like"/>
    <property type="match status" value="1"/>
</dbReference>
<dbReference type="InterPro" id="IPR000522">
    <property type="entry name" value="ABC_transptr_permease_BtuC"/>
</dbReference>
<dbReference type="Pfam" id="PF01032">
    <property type="entry name" value="FecCD"/>
    <property type="match status" value="1"/>
</dbReference>
<dbReference type="PANTHER" id="PTHR30472">
    <property type="entry name" value="FERRIC ENTEROBACTIN TRANSPORT SYSTEM PERMEASE PROTEIN"/>
    <property type="match status" value="1"/>
</dbReference>
<feature type="transmembrane region" description="Helical" evidence="9">
    <location>
        <begin position="343"/>
        <end position="360"/>
    </location>
</feature>
<feature type="transmembrane region" description="Helical" evidence="9">
    <location>
        <begin position="156"/>
        <end position="174"/>
    </location>
</feature>
<feature type="transmembrane region" description="Helical" evidence="9">
    <location>
        <begin position="49"/>
        <end position="70"/>
    </location>
</feature>
<keyword evidence="3" id="KW-0813">Transport</keyword>
<comment type="similarity">
    <text evidence="2">Belongs to the binding-protein-dependent transport system permease family. FecCD subfamily.</text>
</comment>
<dbReference type="PANTHER" id="PTHR30472:SF27">
    <property type="entry name" value="PETROBACTIN IMPORT SYSTEM PERMEASE PROTEIN YCLN"/>
    <property type="match status" value="1"/>
</dbReference>
<comment type="caution">
    <text evidence="10">The sequence shown here is derived from an EMBL/GenBank/DDBJ whole genome shotgun (WGS) entry which is preliminary data.</text>
</comment>
<evidence type="ECO:0000256" key="3">
    <source>
        <dbReference type="ARBA" id="ARBA00022448"/>
    </source>
</evidence>
<feature type="transmembrane region" description="Helical" evidence="9">
    <location>
        <begin position="314"/>
        <end position="336"/>
    </location>
</feature>
<feature type="transmembrane region" description="Helical" evidence="9">
    <location>
        <begin position="231"/>
        <end position="249"/>
    </location>
</feature>
<feature type="transmembrane region" description="Helical" evidence="9">
    <location>
        <begin position="269"/>
        <end position="294"/>
    </location>
</feature>
<accession>A0ABP8EPY8</accession>
<feature type="transmembrane region" description="Helical" evidence="9">
    <location>
        <begin position="181"/>
        <end position="205"/>
    </location>
</feature>
<keyword evidence="7 9" id="KW-0472">Membrane</keyword>
<evidence type="ECO:0000256" key="2">
    <source>
        <dbReference type="ARBA" id="ARBA00007935"/>
    </source>
</evidence>
<evidence type="ECO:0000256" key="7">
    <source>
        <dbReference type="ARBA" id="ARBA00023136"/>
    </source>
</evidence>
<protein>
    <submittedName>
        <fullName evidence="10">ABC transporter permease</fullName>
    </submittedName>
</protein>
<evidence type="ECO:0000313" key="10">
    <source>
        <dbReference type="EMBL" id="GAA4286074.1"/>
    </source>
</evidence>
<keyword evidence="11" id="KW-1185">Reference proteome</keyword>
<feature type="transmembrane region" description="Helical" evidence="9">
    <location>
        <begin position="100"/>
        <end position="120"/>
    </location>
</feature>
<proteinExistence type="inferred from homology"/>
<evidence type="ECO:0000256" key="9">
    <source>
        <dbReference type="SAM" id="Phobius"/>
    </source>
</evidence>
<organism evidence="10 11">
    <name type="scientific">Georgenia daeguensis</name>
    <dbReference type="NCBI Taxonomy" id="908355"/>
    <lineage>
        <taxon>Bacteria</taxon>
        <taxon>Bacillati</taxon>
        <taxon>Actinomycetota</taxon>
        <taxon>Actinomycetes</taxon>
        <taxon>Micrococcales</taxon>
        <taxon>Bogoriellaceae</taxon>
        <taxon>Georgenia</taxon>
    </lineage>
</organism>
<sequence>MTTADPRHGRGAATATAARPGPHPFAAPPDHGTGGADPGHRPGVLRQRLALLGGLAVVLALAGVSLFVGVSDLSVGDVLSGDLDEAQRQTLLASRVPRTVSILLAGSAMAIVGLVMQLLVRNKFVEPSTAGTTESAGLGLLVVTLLAPGMPLVGKMGVAAVFALAGTALFLTILRRIQLRSVVVVPLVGMMLAGVVGALSTFLAYRNDLLHTLSSWMTGDFSGVVRGRYEMLWIVAGCAVIAYLAANRFTVAGLGEEFTTNLGLNYRRVLALGLAIVAVTSAVVVVVVGGLPFLGLVVPNVVSLAMGDYLRRSLPWVALLGAGFVLVCDIVGRVVIHPAEVPIGIVVGVVGAALFLYLLLRRPSGAR</sequence>
<evidence type="ECO:0000256" key="8">
    <source>
        <dbReference type="SAM" id="MobiDB-lite"/>
    </source>
</evidence>
<comment type="subcellular location">
    <subcellularLocation>
        <location evidence="1">Cell membrane</location>
        <topology evidence="1">Multi-pass membrane protein</topology>
    </subcellularLocation>
</comment>
<dbReference type="InterPro" id="IPR037294">
    <property type="entry name" value="ABC_BtuC-like"/>
</dbReference>
<evidence type="ECO:0000313" key="11">
    <source>
        <dbReference type="Proteomes" id="UP001499841"/>
    </source>
</evidence>
<keyword evidence="4" id="KW-1003">Cell membrane</keyword>
<keyword evidence="6 9" id="KW-1133">Transmembrane helix</keyword>
<name>A0ABP8EPY8_9MICO</name>
<feature type="transmembrane region" description="Helical" evidence="9">
    <location>
        <begin position="132"/>
        <end position="150"/>
    </location>
</feature>
<keyword evidence="5 9" id="KW-0812">Transmembrane</keyword>
<evidence type="ECO:0000256" key="1">
    <source>
        <dbReference type="ARBA" id="ARBA00004651"/>
    </source>
</evidence>
<dbReference type="Gene3D" id="1.10.3470.10">
    <property type="entry name" value="ABC transporter involved in vitamin B12 uptake, BtuC"/>
    <property type="match status" value="1"/>
</dbReference>
<evidence type="ECO:0000256" key="4">
    <source>
        <dbReference type="ARBA" id="ARBA00022475"/>
    </source>
</evidence>
<gene>
    <name evidence="10" type="ORF">GCM10022262_04330</name>
</gene>
<evidence type="ECO:0000256" key="6">
    <source>
        <dbReference type="ARBA" id="ARBA00022989"/>
    </source>
</evidence>
<dbReference type="Proteomes" id="UP001499841">
    <property type="component" value="Unassembled WGS sequence"/>
</dbReference>
<dbReference type="RefSeq" id="WP_345037151.1">
    <property type="nucleotide sequence ID" value="NZ_BAABBA010000002.1"/>
</dbReference>
<reference evidence="11" key="1">
    <citation type="journal article" date="2019" name="Int. J. Syst. Evol. Microbiol.">
        <title>The Global Catalogue of Microorganisms (GCM) 10K type strain sequencing project: providing services to taxonomists for standard genome sequencing and annotation.</title>
        <authorList>
            <consortium name="The Broad Institute Genomics Platform"/>
            <consortium name="The Broad Institute Genome Sequencing Center for Infectious Disease"/>
            <person name="Wu L."/>
            <person name="Ma J."/>
        </authorList>
    </citation>
    <scope>NUCLEOTIDE SEQUENCE [LARGE SCALE GENOMIC DNA]</scope>
    <source>
        <strain evidence="11">JCM 17459</strain>
    </source>
</reference>
<feature type="region of interest" description="Disordered" evidence="8">
    <location>
        <begin position="1"/>
        <end position="41"/>
    </location>
</feature>
<dbReference type="EMBL" id="BAABBA010000002">
    <property type="protein sequence ID" value="GAA4286074.1"/>
    <property type="molecule type" value="Genomic_DNA"/>
</dbReference>